<evidence type="ECO:0000256" key="1">
    <source>
        <dbReference type="SAM" id="SignalP"/>
    </source>
</evidence>
<dbReference type="RefSeq" id="WP_161009504.1">
    <property type="nucleotide sequence ID" value="NZ_WWCN01000022.1"/>
</dbReference>
<evidence type="ECO:0000313" key="2">
    <source>
        <dbReference type="EMBL" id="MYM26061.1"/>
    </source>
</evidence>
<protein>
    <submittedName>
        <fullName evidence="2">Uncharacterized protein</fullName>
    </submittedName>
</protein>
<dbReference type="AlphaFoldDB" id="A0A6L8KN89"/>
<evidence type="ECO:0000313" key="3">
    <source>
        <dbReference type="Proteomes" id="UP000479335"/>
    </source>
</evidence>
<name>A0A6L8KN89_9BURK</name>
<gene>
    <name evidence="2" type="ORF">GTP46_25865</name>
</gene>
<organism evidence="2 3">
    <name type="scientific">Duganella flavida</name>
    <dbReference type="NCBI Taxonomy" id="2692175"/>
    <lineage>
        <taxon>Bacteria</taxon>
        <taxon>Pseudomonadati</taxon>
        <taxon>Pseudomonadota</taxon>
        <taxon>Betaproteobacteria</taxon>
        <taxon>Burkholderiales</taxon>
        <taxon>Oxalobacteraceae</taxon>
        <taxon>Telluria group</taxon>
        <taxon>Duganella</taxon>
    </lineage>
</organism>
<feature type="chain" id="PRO_5026955872" evidence="1">
    <location>
        <begin position="22"/>
        <end position="185"/>
    </location>
</feature>
<reference evidence="2 3" key="1">
    <citation type="submission" date="2019-12" db="EMBL/GenBank/DDBJ databases">
        <title>Novel species isolated from a subtropical stream in China.</title>
        <authorList>
            <person name="Lu H."/>
        </authorList>
    </citation>
    <scope>NUCLEOTIDE SEQUENCE [LARGE SCALE GENOMIC DNA]</scope>
    <source>
        <strain evidence="2 3">FT135W</strain>
    </source>
</reference>
<sequence length="185" mass="20176">MRRLSTIFGAVILASVSQVSAQLQEESSGQVIAEAVAKLARIDQEVDIRAIEQELKLPNLNEQIIWQGPFSAHSSPRFFAYYDPPASELGIKKVVIHWSLEQSPPNKPKILNVLNLELASMSCPTTTSLEAALGSKPIEFSVPGHDGGPSYNTTSFTVPQRNGDPVFVSFGIDTCQISISHTRDL</sequence>
<proteinExistence type="predicted"/>
<dbReference type="Proteomes" id="UP000479335">
    <property type="component" value="Unassembled WGS sequence"/>
</dbReference>
<accession>A0A6L8KN89</accession>
<feature type="signal peptide" evidence="1">
    <location>
        <begin position="1"/>
        <end position="21"/>
    </location>
</feature>
<comment type="caution">
    <text evidence="2">The sequence shown here is derived from an EMBL/GenBank/DDBJ whole genome shotgun (WGS) entry which is preliminary data.</text>
</comment>
<dbReference type="EMBL" id="WWCN01000022">
    <property type="protein sequence ID" value="MYM26061.1"/>
    <property type="molecule type" value="Genomic_DNA"/>
</dbReference>
<keyword evidence="3" id="KW-1185">Reference proteome</keyword>
<keyword evidence="1" id="KW-0732">Signal</keyword>